<dbReference type="Pfam" id="PF13079">
    <property type="entry name" value="DUF3916"/>
    <property type="match status" value="1"/>
</dbReference>
<dbReference type="InterPro" id="IPR025075">
    <property type="entry name" value="DUF3916"/>
</dbReference>
<evidence type="ECO:0000313" key="2">
    <source>
        <dbReference type="Proteomes" id="UP000658980"/>
    </source>
</evidence>
<dbReference type="EMBL" id="JACSPU010000012">
    <property type="protein sequence ID" value="MBD8016805.1"/>
    <property type="molecule type" value="Genomic_DNA"/>
</dbReference>
<protein>
    <submittedName>
        <fullName evidence="1">DUF3916 domain-containing protein</fullName>
    </submittedName>
</protein>
<keyword evidence="2" id="KW-1185">Reference proteome</keyword>
<evidence type="ECO:0000313" key="1">
    <source>
        <dbReference type="EMBL" id="MBD8016805.1"/>
    </source>
</evidence>
<name>A0ABR8WIH1_9BACL</name>
<proteinExistence type="predicted"/>
<comment type="caution">
    <text evidence="1">The sequence shown here is derived from an EMBL/GenBank/DDBJ whole genome shotgun (WGS) entry which is preliminary data.</text>
</comment>
<accession>A0ABR8WIH1</accession>
<dbReference type="RefSeq" id="WP_191716956.1">
    <property type="nucleotide sequence ID" value="NZ_JACSPU010000012.1"/>
</dbReference>
<gene>
    <name evidence="1" type="ORF">H9630_18540</name>
</gene>
<reference evidence="1 2" key="1">
    <citation type="submission" date="2020-08" db="EMBL/GenBank/DDBJ databases">
        <title>A Genomic Blueprint of the Chicken Gut Microbiome.</title>
        <authorList>
            <person name="Gilroy R."/>
            <person name="Ravi A."/>
            <person name="Getino M."/>
            <person name="Pursley I."/>
            <person name="Horton D.L."/>
            <person name="Alikhan N.-F."/>
            <person name="Baker D."/>
            <person name="Gharbi K."/>
            <person name="Hall N."/>
            <person name="Watson M."/>
            <person name="Adriaenssens E.M."/>
            <person name="Foster-Nyarko E."/>
            <person name="Jarju S."/>
            <person name="Secka A."/>
            <person name="Antonio M."/>
            <person name="Oren A."/>
            <person name="Chaudhuri R."/>
            <person name="La Ragione R.M."/>
            <person name="Hildebrand F."/>
            <person name="Pallen M.J."/>
        </authorList>
    </citation>
    <scope>NUCLEOTIDE SEQUENCE [LARGE SCALE GENOMIC DNA]</scope>
    <source>
        <strain evidence="1 2">Sa1BUA13</strain>
    </source>
</reference>
<dbReference type="Proteomes" id="UP000658980">
    <property type="component" value="Unassembled WGS sequence"/>
</dbReference>
<sequence length="168" mass="20015">MREKKVRGIKRKTEDMVNLIEKYTMAFPTEFYNGYWHLRLPVGQGFISSDKTPRKVKRLCIQMLLDRAEYLKELQPHDDEKYRVVVLIDLPGLWNSQIIIFKGEDYFNEFFNRDSDYYKWIPLSANRNIQTEWGLAIPDDLAIAGFKEVIDDEDGYFESEIWFVGELE</sequence>
<organism evidence="1 2">
    <name type="scientific">Planococcus wigleyi</name>
    <dbReference type="NCBI Taxonomy" id="2762216"/>
    <lineage>
        <taxon>Bacteria</taxon>
        <taxon>Bacillati</taxon>
        <taxon>Bacillota</taxon>
        <taxon>Bacilli</taxon>
        <taxon>Bacillales</taxon>
        <taxon>Caryophanaceae</taxon>
        <taxon>Planococcus</taxon>
    </lineage>
</organism>